<comment type="caution">
    <text evidence="2">The sequence shown here is derived from an EMBL/GenBank/DDBJ whole genome shotgun (WGS) entry which is preliminary data.</text>
</comment>
<reference evidence="2" key="1">
    <citation type="submission" date="2021-05" db="EMBL/GenBank/DDBJ databases">
        <title>Genome of Sphingobium sp. strain.</title>
        <authorList>
            <person name="Fan R."/>
        </authorList>
    </citation>
    <scope>NUCLEOTIDE SEQUENCE</scope>
    <source>
        <strain evidence="2">H33</strain>
    </source>
</reference>
<dbReference type="PANTHER" id="PTHR46401:SF9">
    <property type="entry name" value="MANNOSYLTRANSFERASE A"/>
    <property type="match status" value="1"/>
</dbReference>
<dbReference type="PANTHER" id="PTHR46401">
    <property type="entry name" value="GLYCOSYLTRANSFERASE WBBK-RELATED"/>
    <property type="match status" value="1"/>
</dbReference>
<protein>
    <submittedName>
        <fullName evidence="2">Glycosyltransferase family 4 protein</fullName>
    </submittedName>
</protein>
<dbReference type="CDD" id="cd03809">
    <property type="entry name" value="GT4_MtfB-like"/>
    <property type="match status" value="1"/>
</dbReference>
<dbReference type="RefSeq" id="WP_214623581.1">
    <property type="nucleotide sequence ID" value="NZ_JAHGAW010000007.1"/>
</dbReference>
<dbReference type="InterPro" id="IPR001296">
    <property type="entry name" value="Glyco_trans_1"/>
</dbReference>
<dbReference type="Proteomes" id="UP001138757">
    <property type="component" value="Unassembled WGS sequence"/>
</dbReference>
<dbReference type="AlphaFoldDB" id="A0A9X1DCM1"/>
<accession>A0A9X1DCM1</accession>
<dbReference type="Gene3D" id="3.40.50.2000">
    <property type="entry name" value="Glycogen Phosphorylase B"/>
    <property type="match status" value="1"/>
</dbReference>
<gene>
    <name evidence="2" type="ORF">KK488_11280</name>
</gene>
<evidence type="ECO:0000313" key="3">
    <source>
        <dbReference type="Proteomes" id="UP001138757"/>
    </source>
</evidence>
<dbReference type="SUPFAM" id="SSF53756">
    <property type="entry name" value="UDP-Glycosyltransferase/glycogen phosphorylase"/>
    <property type="match status" value="1"/>
</dbReference>
<organism evidence="2 3">
    <name type="scientific">Sphingobium nicotianae</name>
    <dbReference type="NCBI Taxonomy" id="2782607"/>
    <lineage>
        <taxon>Bacteria</taxon>
        <taxon>Pseudomonadati</taxon>
        <taxon>Pseudomonadota</taxon>
        <taxon>Alphaproteobacteria</taxon>
        <taxon>Sphingomonadales</taxon>
        <taxon>Sphingomonadaceae</taxon>
        <taxon>Sphingobium</taxon>
    </lineage>
</organism>
<dbReference type="EMBL" id="JAHGAW010000007">
    <property type="protein sequence ID" value="MBT2187523.1"/>
    <property type="molecule type" value="Genomic_DNA"/>
</dbReference>
<name>A0A9X1DCM1_9SPHN</name>
<feature type="domain" description="Glycosyl transferase family 1" evidence="1">
    <location>
        <begin position="219"/>
        <end position="340"/>
    </location>
</feature>
<dbReference type="Pfam" id="PF00534">
    <property type="entry name" value="Glycos_transf_1"/>
    <property type="match status" value="1"/>
</dbReference>
<dbReference type="GO" id="GO:0016757">
    <property type="term" value="F:glycosyltransferase activity"/>
    <property type="evidence" value="ECO:0007669"/>
    <property type="project" value="InterPro"/>
</dbReference>
<sequence>MLHRNDSSIGPTSSFLLDVSRLVWRAWEGKQPTGIDRTCLAYVTHFGARAQAVVQRGSSTLVMPAAASQQLFHMLAMPSADTKAKLMRLVAGGFLFRRRGDLSGQIYLNVGHTGLDKPGHSEWIQRTGVMPFYFVHDLIPLTHPEYCRPGEPEKHLRRMTALLSLGTGVIANSRETLNELAVFAGLQQALHMPPGLVAPLGVGKALGAATKADGVTLPGRPYFVMLGTIEGRKNHLLILNIWAEMARRLGTACPQLVVIGQRGWESEQACDMLDRSEAIRGHVIELSRCDDVQLAAYMSNARGLLFPSFVEGYGLPLVEALAAGTPVIASDLSVFRELAGDIPDYISPIDGLGWSKAVEAYAHEESLARAAQIARMVGWSPPRWEDHFVRVDRWLAQFSLARRQAPAANG</sequence>
<keyword evidence="3" id="KW-1185">Reference proteome</keyword>
<evidence type="ECO:0000313" key="2">
    <source>
        <dbReference type="EMBL" id="MBT2187523.1"/>
    </source>
</evidence>
<evidence type="ECO:0000259" key="1">
    <source>
        <dbReference type="Pfam" id="PF00534"/>
    </source>
</evidence>
<proteinExistence type="predicted"/>